<evidence type="ECO:0000313" key="1">
    <source>
        <dbReference type="EMBL" id="CAA9581311.1"/>
    </source>
</evidence>
<dbReference type="Gene3D" id="3.30.240.20">
    <property type="entry name" value="bsu07140 like domains"/>
    <property type="match status" value="1"/>
</dbReference>
<name>A0A6J4VL81_9CYAN</name>
<protein>
    <submittedName>
        <fullName evidence="1">Uncharacterized protein</fullName>
    </submittedName>
</protein>
<dbReference type="InterPro" id="IPR023090">
    <property type="entry name" value="UPF0702_alpha/beta_dom_sf"/>
</dbReference>
<dbReference type="AlphaFoldDB" id="A0A6J4VL81"/>
<accession>A0A6J4VL81</accession>
<dbReference type="EMBL" id="CADCWO010000165">
    <property type="protein sequence ID" value="CAA9581311.1"/>
    <property type="molecule type" value="Genomic_DNA"/>
</dbReference>
<gene>
    <name evidence="1" type="ORF">AVDCRST_MAG81-3670</name>
</gene>
<sequence length="40" mass="4447">MRRQGFDHLSEVKAAILEISGNLTVEPQHPTPGEDNQIFA</sequence>
<reference evidence="1" key="1">
    <citation type="submission" date="2020-02" db="EMBL/GenBank/DDBJ databases">
        <authorList>
            <person name="Meier V. D."/>
        </authorList>
    </citation>
    <scope>NUCLEOTIDE SEQUENCE</scope>
    <source>
        <strain evidence="1">AVDCRST_MAG81</strain>
    </source>
</reference>
<organism evidence="1">
    <name type="scientific">uncultured Synechococcales cyanobacterium</name>
    <dbReference type="NCBI Taxonomy" id="1936017"/>
    <lineage>
        <taxon>Bacteria</taxon>
        <taxon>Bacillati</taxon>
        <taxon>Cyanobacteriota</taxon>
        <taxon>Cyanophyceae</taxon>
        <taxon>Synechococcales</taxon>
        <taxon>environmental samples</taxon>
    </lineage>
</organism>
<proteinExistence type="predicted"/>